<feature type="transmembrane region" description="Helical" evidence="1">
    <location>
        <begin position="7"/>
        <end position="33"/>
    </location>
</feature>
<keyword evidence="4" id="KW-1185">Reference proteome</keyword>
<dbReference type="Proteomes" id="UP000199308">
    <property type="component" value="Unassembled WGS sequence"/>
</dbReference>
<dbReference type="Gene3D" id="3.40.710.10">
    <property type="entry name" value="DD-peptidase/beta-lactamase superfamily"/>
    <property type="match status" value="1"/>
</dbReference>
<dbReference type="InterPro" id="IPR050491">
    <property type="entry name" value="AmpC-like"/>
</dbReference>
<dbReference type="Pfam" id="PF00144">
    <property type="entry name" value="Beta-lactamase"/>
    <property type="match status" value="1"/>
</dbReference>
<reference evidence="3 4" key="1">
    <citation type="submission" date="2016-10" db="EMBL/GenBank/DDBJ databases">
        <authorList>
            <person name="de Groot N.N."/>
        </authorList>
    </citation>
    <scope>NUCLEOTIDE SEQUENCE [LARGE SCALE GENOMIC DNA]</scope>
    <source>
        <strain evidence="3 4">DSM 19706</strain>
    </source>
</reference>
<name>A0A1I0AFK3_THASX</name>
<keyword evidence="1" id="KW-0812">Transmembrane</keyword>
<evidence type="ECO:0000259" key="2">
    <source>
        <dbReference type="Pfam" id="PF00144"/>
    </source>
</evidence>
<dbReference type="PANTHER" id="PTHR46825">
    <property type="entry name" value="D-ALANYL-D-ALANINE-CARBOXYPEPTIDASE/ENDOPEPTIDASE AMPH"/>
    <property type="match status" value="1"/>
</dbReference>
<protein>
    <submittedName>
        <fullName evidence="3">CubicO group peptidase, beta-lactamase class C family</fullName>
    </submittedName>
</protein>
<gene>
    <name evidence="3" type="ORF">SAMN05660429_00688</name>
</gene>
<evidence type="ECO:0000313" key="3">
    <source>
        <dbReference type="EMBL" id="SES92975.1"/>
    </source>
</evidence>
<accession>A0A1I0AFK3</accession>
<dbReference type="OrthoDB" id="9799367at2"/>
<dbReference type="InterPro" id="IPR001466">
    <property type="entry name" value="Beta-lactam-related"/>
</dbReference>
<proteinExistence type="predicted"/>
<dbReference type="AlphaFoldDB" id="A0A1I0AFK3"/>
<keyword evidence="1" id="KW-1133">Transmembrane helix</keyword>
<feature type="domain" description="Beta-lactamase-related" evidence="2">
    <location>
        <begin position="50"/>
        <end position="282"/>
    </location>
</feature>
<dbReference type="RefSeq" id="WP_093327708.1">
    <property type="nucleotide sequence ID" value="NZ_AP027363.1"/>
</dbReference>
<evidence type="ECO:0000313" key="4">
    <source>
        <dbReference type="Proteomes" id="UP000199308"/>
    </source>
</evidence>
<evidence type="ECO:0000256" key="1">
    <source>
        <dbReference type="SAM" id="Phobius"/>
    </source>
</evidence>
<organism evidence="3 4">
    <name type="scientific">Thalassotalea agarivorans</name>
    <name type="common">Thalassomonas agarivorans</name>
    <dbReference type="NCBI Taxonomy" id="349064"/>
    <lineage>
        <taxon>Bacteria</taxon>
        <taxon>Pseudomonadati</taxon>
        <taxon>Pseudomonadota</taxon>
        <taxon>Gammaproteobacteria</taxon>
        <taxon>Alteromonadales</taxon>
        <taxon>Colwelliaceae</taxon>
        <taxon>Thalassotalea</taxon>
    </lineage>
</organism>
<sequence>MNKTKRFYLRLILFISTIVSLFFVPWILVWAWILPLPNTMQAQLEQGLSHGFDGMIVYIDKADQSPQYFAAGWHDKDAKLPARPDALFKIASIGKLYHALAVTKLANSGKLSLDDSVAYHFPELAPRIANAQEITIEMLVKHRSGLFSFTNTPDYWNNPVDSFEQAIELVFDKPANFSPNDDYEYSNTNYLLLSELIKRISFMEKFEYFQQAILSPLGLTQTYESIDDIDMDLLMSGYYVGIEEDMKFVHYGSMVATAEDVGRFVRALNNGDAFAPNEQALYTSLYPTEHSGLIPGYQSFAQYYPEDDTVIVMFTNTTDFSGYHWNLAQILLSRIADISAQ</sequence>
<dbReference type="STRING" id="349064.SAMN05660429_00688"/>
<dbReference type="InterPro" id="IPR012338">
    <property type="entry name" value="Beta-lactam/transpept-like"/>
</dbReference>
<dbReference type="SUPFAM" id="SSF56601">
    <property type="entry name" value="beta-lactamase/transpeptidase-like"/>
    <property type="match status" value="1"/>
</dbReference>
<dbReference type="PANTHER" id="PTHR46825:SF9">
    <property type="entry name" value="BETA-LACTAMASE-RELATED DOMAIN-CONTAINING PROTEIN"/>
    <property type="match status" value="1"/>
</dbReference>
<keyword evidence="1" id="KW-0472">Membrane</keyword>
<dbReference type="EMBL" id="FOHK01000003">
    <property type="protein sequence ID" value="SES92975.1"/>
    <property type="molecule type" value="Genomic_DNA"/>
</dbReference>